<feature type="region of interest" description="Disordered" evidence="1">
    <location>
        <begin position="1"/>
        <end position="42"/>
    </location>
</feature>
<evidence type="ECO:0000256" key="1">
    <source>
        <dbReference type="SAM" id="MobiDB-lite"/>
    </source>
</evidence>
<evidence type="ECO:0000313" key="2">
    <source>
        <dbReference type="EMBL" id="MBB3143601.1"/>
    </source>
</evidence>
<accession>A0A7W5G8H9</accession>
<evidence type="ECO:0008006" key="4">
    <source>
        <dbReference type="Google" id="ProtNLM"/>
    </source>
</evidence>
<protein>
    <recommendedName>
        <fullName evidence="4">Aldehyde dehydrogenase domain-containing protein</fullName>
    </recommendedName>
</protein>
<evidence type="ECO:0000313" key="3">
    <source>
        <dbReference type="Proteomes" id="UP000525987"/>
    </source>
</evidence>
<dbReference type="EMBL" id="JACHXM010000063">
    <property type="protein sequence ID" value="MBB3143601.1"/>
    <property type="molecule type" value="Genomic_DNA"/>
</dbReference>
<comment type="caution">
    <text evidence="2">The sequence shown here is derived from an EMBL/GenBank/DDBJ whole genome shotgun (WGS) entry which is preliminary data.</text>
</comment>
<gene>
    <name evidence="2" type="ORF">FHR96_004527</name>
</gene>
<dbReference type="AlphaFoldDB" id="A0A7W5G8H9"/>
<sequence>MTLEGKQLIGQQAVTSDGKPIHAVDPATGETLSPAYPAGGQA</sequence>
<feature type="non-terminal residue" evidence="2">
    <location>
        <position position="42"/>
    </location>
</feature>
<keyword evidence="3" id="KW-1185">Reference proteome</keyword>
<dbReference type="Proteomes" id="UP000525987">
    <property type="component" value="Unassembled WGS sequence"/>
</dbReference>
<name>A0A7W5G8H9_9GAMM</name>
<reference evidence="2 3" key="1">
    <citation type="submission" date="2020-08" db="EMBL/GenBank/DDBJ databases">
        <title>Genomic Encyclopedia of Type Strains, Phase III (KMG-III): the genomes of soil and plant-associated and newly described type strains.</title>
        <authorList>
            <person name="Whitman W."/>
        </authorList>
    </citation>
    <scope>NUCLEOTIDE SEQUENCE [LARGE SCALE GENOMIC DNA]</scope>
    <source>
        <strain evidence="2 3">CECT 5995</strain>
    </source>
</reference>
<organism evidence="2 3">
    <name type="scientific">Halomonas organivorans</name>
    <dbReference type="NCBI Taxonomy" id="257772"/>
    <lineage>
        <taxon>Bacteria</taxon>
        <taxon>Pseudomonadati</taxon>
        <taxon>Pseudomonadota</taxon>
        <taxon>Gammaproteobacteria</taxon>
        <taxon>Oceanospirillales</taxon>
        <taxon>Halomonadaceae</taxon>
        <taxon>Halomonas</taxon>
    </lineage>
</organism>
<proteinExistence type="predicted"/>